<reference evidence="1 2" key="1">
    <citation type="journal article" date="2006" name="Nat. Genet.">
        <title>The multidrug-resistant human pathogen Clostridium difficile has a highly mobile, mosaic genome.</title>
        <authorList>
            <person name="Sebaihia M."/>
            <person name="Wren B.W."/>
            <person name="Mullany P."/>
            <person name="Fairweather N.F."/>
            <person name="Minton N."/>
            <person name="Stabler R."/>
            <person name="Thomson N.R."/>
            <person name="Roberts A.P."/>
            <person name="Cerdeno-Tarraga A.M."/>
            <person name="Wang H."/>
            <person name="Holden M.T.G."/>
            <person name="Wright A."/>
            <person name="Churcher C."/>
            <person name="Quail M.A."/>
            <person name="Baker S."/>
            <person name="Bason N."/>
            <person name="Brooks K."/>
            <person name="Chillingworth T."/>
            <person name="Cronin A."/>
            <person name="Davis P."/>
            <person name="Dowd L."/>
            <person name="Fraser A."/>
            <person name="Feltwell T."/>
            <person name="Hance Z."/>
            <person name="Holroyd S."/>
            <person name="Jagels K."/>
            <person name="Moule S."/>
            <person name="Mungall K."/>
            <person name="Price C."/>
            <person name="Rabbinowitsch R."/>
            <person name="Sharp S."/>
            <person name="Simmonds M."/>
            <person name="Steven K."/>
            <person name="Unwin L."/>
            <person name="Whithead S."/>
            <person name="Dupuy B."/>
            <person name="Dougan G."/>
            <person name="Barrell B.and.Parkhill.J."/>
        </authorList>
    </citation>
    <scope>NUCLEOTIDE SEQUENCE [LARGE SCALE GENOMIC DNA]</scope>
    <source>
        <strain evidence="1 2">630</strain>
    </source>
</reference>
<sequence length="51" mass="6131">MFNKNEILKKLIEEYDVKTTTDIQYMLKDLFTNTIHQIFTLSNFNGLNIIY</sequence>
<dbReference type="EMBL" id="AM180355">
    <property type="protein sequence ID" value="CAJ67262.1"/>
    <property type="molecule type" value="Genomic_DNA"/>
</dbReference>
<dbReference type="AlphaFoldDB" id="Q188N0"/>
<evidence type="ECO:0000313" key="2">
    <source>
        <dbReference type="Proteomes" id="UP000001978"/>
    </source>
</evidence>
<organism evidence="1 2">
    <name type="scientific">Clostridioides difficile (strain 630)</name>
    <name type="common">Peptoclostridium difficile</name>
    <dbReference type="NCBI Taxonomy" id="272563"/>
    <lineage>
        <taxon>Bacteria</taxon>
        <taxon>Bacillati</taxon>
        <taxon>Bacillota</taxon>
        <taxon>Clostridia</taxon>
        <taxon>Peptostreptococcales</taxon>
        <taxon>Peptostreptococcaceae</taxon>
        <taxon>Clostridioides</taxon>
    </lineage>
</organism>
<proteinExistence type="predicted"/>
<evidence type="ECO:0000313" key="1">
    <source>
        <dbReference type="EMBL" id="CAJ67262.1"/>
    </source>
</evidence>
<dbReference type="EnsemblBacteria" id="CAJ67262">
    <property type="protein sequence ID" value="CAJ67262"/>
    <property type="gene ID" value="CD630_04371"/>
</dbReference>
<name>Q188N0_CLOD6</name>
<accession>Q188N0</accession>
<protein>
    <submittedName>
        <fullName evidence="1">Uncharacterized protein</fullName>
    </submittedName>
</protein>
<dbReference type="Proteomes" id="UP000001978">
    <property type="component" value="Chromosome"/>
</dbReference>
<gene>
    <name evidence="1" type="ordered locus">CD630_04371</name>
</gene>
<dbReference type="STRING" id="272563.CD630_04371"/>
<dbReference type="KEGG" id="cdf:CD630_04371"/>